<evidence type="ECO:0000313" key="6">
    <source>
        <dbReference type="Proteomes" id="UP000640335"/>
    </source>
</evidence>
<dbReference type="SMART" id="SM00644">
    <property type="entry name" value="Ami_2"/>
    <property type="match status" value="1"/>
</dbReference>
<keyword evidence="2" id="KW-0812">Transmembrane</keyword>
<feature type="domain" description="N-acetylmuramoyl-L-alanine amidase" evidence="3">
    <location>
        <begin position="68"/>
        <end position="192"/>
    </location>
</feature>
<evidence type="ECO:0000259" key="3">
    <source>
        <dbReference type="SMART" id="SM00644"/>
    </source>
</evidence>
<gene>
    <name evidence="5" type="ORF">H9660_00905</name>
</gene>
<evidence type="ECO:0000259" key="4">
    <source>
        <dbReference type="SMART" id="SM00701"/>
    </source>
</evidence>
<name>A0ABR8PZU8_9CLOT</name>
<comment type="similarity">
    <text evidence="1">Belongs to the N-acetylmuramoyl-L-alanine amidase 2 family.</text>
</comment>
<evidence type="ECO:0000313" key="5">
    <source>
        <dbReference type="EMBL" id="MBD7913697.1"/>
    </source>
</evidence>
<dbReference type="SUPFAM" id="SSF55846">
    <property type="entry name" value="N-acetylmuramoyl-L-alanine amidase-like"/>
    <property type="match status" value="1"/>
</dbReference>
<dbReference type="Gene3D" id="3.40.80.10">
    <property type="entry name" value="Peptidoglycan recognition protein-like"/>
    <property type="match status" value="1"/>
</dbReference>
<dbReference type="RefSeq" id="WP_191747580.1">
    <property type="nucleotide sequence ID" value="NZ_JACSQZ010000002.1"/>
</dbReference>
<dbReference type="Proteomes" id="UP000640335">
    <property type="component" value="Unassembled WGS sequence"/>
</dbReference>
<dbReference type="PANTHER" id="PTHR11022">
    <property type="entry name" value="PEPTIDOGLYCAN RECOGNITION PROTEIN"/>
    <property type="match status" value="1"/>
</dbReference>
<feature type="domain" description="Peptidoglycan recognition protein family" evidence="4">
    <location>
        <begin position="69"/>
        <end position="186"/>
    </location>
</feature>
<dbReference type="Pfam" id="PF01510">
    <property type="entry name" value="Amidase_2"/>
    <property type="match status" value="1"/>
</dbReference>
<dbReference type="InterPro" id="IPR002502">
    <property type="entry name" value="Amidase_domain"/>
</dbReference>
<feature type="transmembrane region" description="Helical" evidence="2">
    <location>
        <begin position="12"/>
        <end position="28"/>
    </location>
</feature>
<sequence length="216" mass="25614">MFIIIKIKKKIVVILLIIFFISILLVGVKDNIRYIFKISYRSYYNAEFSFIDIEYLKNNLELIDLDYNWNEDLIFNNEPNKIIYHHCARSYWSPEGINDYHKERGWKGIGYNFYVRKDGKIYLGRPENAEGAHTKGENSNSIGICLEGNFEEESLSKEQWESLINLSTYITLKYDIYKIVGHRDVYDTLCPGENFPMNEIKNEVIKNIKNYKNTKF</sequence>
<keyword evidence="2" id="KW-0472">Membrane</keyword>
<accession>A0ABR8PZU8</accession>
<evidence type="ECO:0000256" key="1">
    <source>
        <dbReference type="ARBA" id="ARBA00007553"/>
    </source>
</evidence>
<keyword evidence="2" id="KW-1133">Transmembrane helix</keyword>
<evidence type="ECO:0000256" key="2">
    <source>
        <dbReference type="SAM" id="Phobius"/>
    </source>
</evidence>
<dbReference type="PANTHER" id="PTHR11022:SF41">
    <property type="entry name" value="PEPTIDOGLYCAN-RECOGNITION PROTEIN LC-RELATED"/>
    <property type="match status" value="1"/>
</dbReference>
<dbReference type="CDD" id="cd06583">
    <property type="entry name" value="PGRP"/>
    <property type="match status" value="1"/>
</dbReference>
<keyword evidence="6" id="KW-1185">Reference proteome</keyword>
<organism evidence="5 6">
    <name type="scientific">Clostridium gallinarum</name>
    <dbReference type="NCBI Taxonomy" id="2762246"/>
    <lineage>
        <taxon>Bacteria</taxon>
        <taxon>Bacillati</taxon>
        <taxon>Bacillota</taxon>
        <taxon>Clostridia</taxon>
        <taxon>Eubacteriales</taxon>
        <taxon>Clostridiaceae</taxon>
        <taxon>Clostridium</taxon>
    </lineage>
</organism>
<proteinExistence type="inferred from homology"/>
<dbReference type="InterPro" id="IPR015510">
    <property type="entry name" value="PGRP"/>
</dbReference>
<reference evidence="5 6" key="1">
    <citation type="submission" date="2020-08" db="EMBL/GenBank/DDBJ databases">
        <title>A Genomic Blueprint of the Chicken Gut Microbiome.</title>
        <authorList>
            <person name="Gilroy R."/>
            <person name="Ravi A."/>
            <person name="Getino M."/>
            <person name="Pursley I."/>
            <person name="Horton D.L."/>
            <person name="Alikhan N.-F."/>
            <person name="Baker D."/>
            <person name="Gharbi K."/>
            <person name="Hall N."/>
            <person name="Watson M."/>
            <person name="Adriaenssens E.M."/>
            <person name="Foster-Nyarko E."/>
            <person name="Jarju S."/>
            <person name="Secka A."/>
            <person name="Antonio M."/>
            <person name="Oren A."/>
            <person name="Chaudhuri R."/>
            <person name="La Ragione R.M."/>
            <person name="Hildebrand F."/>
            <person name="Pallen M.J."/>
        </authorList>
    </citation>
    <scope>NUCLEOTIDE SEQUENCE [LARGE SCALE GENOMIC DNA]</scope>
    <source>
        <strain evidence="5 6">Sa3CUN1</strain>
    </source>
</reference>
<dbReference type="InterPro" id="IPR036505">
    <property type="entry name" value="Amidase/PGRP_sf"/>
</dbReference>
<dbReference type="SMART" id="SM00701">
    <property type="entry name" value="PGRP"/>
    <property type="match status" value="1"/>
</dbReference>
<dbReference type="InterPro" id="IPR006619">
    <property type="entry name" value="PGRP_domain_met/bac"/>
</dbReference>
<comment type="caution">
    <text evidence="5">The sequence shown here is derived from an EMBL/GenBank/DDBJ whole genome shotgun (WGS) entry which is preliminary data.</text>
</comment>
<protein>
    <submittedName>
        <fullName evidence="5">N-acetylmuramoyl-L-alanine amidase</fullName>
    </submittedName>
</protein>
<dbReference type="EMBL" id="JACSQZ010000002">
    <property type="protein sequence ID" value="MBD7913697.1"/>
    <property type="molecule type" value="Genomic_DNA"/>
</dbReference>